<dbReference type="EMBL" id="VJSY01000014">
    <property type="protein sequence ID" value="MDR8753816.1"/>
    <property type="molecule type" value="Genomic_DNA"/>
</dbReference>
<feature type="signal peptide" evidence="5">
    <location>
        <begin position="1"/>
        <end position="19"/>
    </location>
</feature>
<evidence type="ECO:0000256" key="2">
    <source>
        <dbReference type="ARBA" id="ARBA00022729"/>
    </source>
</evidence>
<keyword evidence="1" id="KW-0719">Serine esterase</keyword>
<dbReference type="GO" id="GO:0016787">
    <property type="term" value="F:hydrolase activity"/>
    <property type="evidence" value="ECO:0007669"/>
    <property type="project" value="UniProtKB-KW"/>
</dbReference>
<proteinExistence type="predicted"/>
<evidence type="ECO:0000256" key="1">
    <source>
        <dbReference type="ARBA" id="ARBA00022487"/>
    </source>
</evidence>
<accession>A0ABU2E1S4</accession>
<evidence type="ECO:0000256" key="5">
    <source>
        <dbReference type="SAM" id="SignalP"/>
    </source>
</evidence>
<organism evidence="6 7">
    <name type="scientific">Burkholderia pseudomultivorans</name>
    <dbReference type="NCBI Taxonomy" id="1207504"/>
    <lineage>
        <taxon>Bacteria</taxon>
        <taxon>Pseudomonadati</taxon>
        <taxon>Pseudomonadota</taxon>
        <taxon>Betaproteobacteria</taxon>
        <taxon>Burkholderiales</taxon>
        <taxon>Burkholderiaceae</taxon>
        <taxon>Burkholderia</taxon>
        <taxon>Burkholderia cepacia complex</taxon>
    </lineage>
</organism>
<keyword evidence="4" id="KW-1015">Disulfide bond</keyword>
<feature type="chain" id="PRO_5047454627" evidence="5">
    <location>
        <begin position="20"/>
        <end position="181"/>
    </location>
</feature>
<reference evidence="6 7" key="1">
    <citation type="submission" date="2019-06" db="EMBL/GenBank/DDBJ databases">
        <title>Evolution of Burkholderia multivorans in the lungs of Cystic Fibrosis patients.</title>
        <authorList>
            <person name="Moreira L.M."/>
        </authorList>
    </citation>
    <scope>NUCLEOTIDE SEQUENCE [LARGE SCALE GENOMIC DNA]</scope>
    <source>
        <strain evidence="6 7">VC13239</strain>
    </source>
</reference>
<dbReference type="Pfam" id="PF07519">
    <property type="entry name" value="Tannase"/>
    <property type="match status" value="1"/>
</dbReference>
<dbReference type="PROSITE" id="PS51257">
    <property type="entry name" value="PROKAR_LIPOPROTEIN"/>
    <property type="match status" value="1"/>
</dbReference>
<sequence length="181" mass="18250">MDAKLAFLCVAPLSAAMLAGCGGDDTVGATPTHLSAATPAAMTQTCDALAEKLAYPGTSFTTVTTAAAGALTVAGKPIAEHCVIEGRMNERVSPVDGMNHCSGGPAADQFDLLTPLVAWVEQGQAPAAIVATARDATSAAPNADVPASWGAGRTRPLCPYPQVARYNGSGDLDSAANFSCR</sequence>
<comment type="caution">
    <text evidence="6">The sequence shown here is derived from an EMBL/GenBank/DDBJ whole genome shotgun (WGS) entry which is preliminary data.</text>
</comment>
<dbReference type="InterPro" id="IPR011118">
    <property type="entry name" value="Tannase/feruloyl_esterase"/>
</dbReference>
<keyword evidence="3 6" id="KW-0378">Hydrolase</keyword>
<evidence type="ECO:0000256" key="4">
    <source>
        <dbReference type="ARBA" id="ARBA00023157"/>
    </source>
</evidence>
<evidence type="ECO:0000313" key="7">
    <source>
        <dbReference type="Proteomes" id="UP001248067"/>
    </source>
</evidence>
<evidence type="ECO:0000256" key="3">
    <source>
        <dbReference type="ARBA" id="ARBA00022801"/>
    </source>
</evidence>
<protein>
    <submittedName>
        <fullName evidence="6">Mono(2-hydroxyethyl) terephthalate hydrolase</fullName>
        <ecNumber evidence="6">3.1.1.102</ecNumber>
    </submittedName>
</protein>
<dbReference type="Proteomes" id="UP001248067">
    <property type="component" value="Unassembled WGS sequence"/>
</dbReference>
<gene>
    <name evidence="6" type="ORF">FEQ00_02234</name>
</gene>
<keyword evidence="7" id="KW-1185">Reference proteome</keyword>
<dbReference type="PANTHER" id="PTHR33938:SF15">
    <property type="entry name" value="FERULOYL ESTERASE B-RELATED"/>
    <property type="match status" value="1"/>
</dbReference>
<dbReference type="EC" id="3.1.1.102" evidence="6"/>
<name>A0ABU2E1S4_9BURK</name>
<evidence type="ECO:0000313" key="6">
    <source>
        <dbReference type="EMBL" id="MDR8753816.1"/>
    </source>
</evidence>
<keyword evidence="2 5" id="KW-0732">Signal</keyword>
<dbReference type="PANTHER" id="PTHR33938">
    <property type="entry name" value="FERULOYL ESTERASE B-RELATED"/>
    <property type="match status" value="1"/>
</dbReference>